<dbReference type="Pfam" id="PF11716">
    <property type="entry name" value="MDMPI_N"/>
    <property type="match status" value="1"/>
</dbReference>
<proteinExistence type="predicted"/>
<protein>
    <submittedName>
        <fullName evidence="2">Maleylpyruvate isomerase family mycothiol-dependent enzyme</fullName>
    </submittedName>
</protein>
<dbReference type="GO" id="GO:0016853">
    <property type="term" value="F:isomerase activity"/>
    <property type="evidence" value="ECO:0007669"/>
    <property type="project" value="UniProtKB-KW"/>
</dbReference>
<dbReference type="InterPro" id="IPR024344">
    <property type="entry name" value="MDMPI_metal-binding"/>
</dbReference>
<dbReference type="InterPro" id="IPR034660">
    <property type="entry name" value="DinB/YfiT-like"/>
</dbReference>
<evidence type="ECO:0000313" key="3">
    <source>
        <dbReference type="Proteomes" id="UP000683310"/>
    </source>
</evidence>
<name>A0ABX8CZE4_9NOCA</name>
<dbReference type="NCBIfam" id="TIGR03083">
    <property type="entry name" value="maleylpyruvate isomerase family mycothiol-dependent enzyme"/>
    <property type="match status" value="1"/>
</dbReference>
<dbReference type="Proteomes" id="UP000683310">
    <property type="component" value="Chromosome"/>
</dbReference>
<dbReference type="EMBL" id="CP074371">
    <property type="protein sequence ID" value="QVI25278.1"/>
    <property type="molecule type" value="Genomic_DNA"/>
</dbReference>
<keyword evidence="2" id="KW-0413">Isomerase</keyword>
<organism evidence="2 3">
    <name type="scientific">Nocardia tengchongensis</name>
    <dbReference type="NCBI Taxonomy" id="2055889"/>
    <lineage>
        <taxon>Bacteria</taxon>
        <taxon>Bacillati</taxon>
        <taxon>Actinomycetota</taxon>
        <taxon>Actinomycetes</taxon>
        <taxon>Mycobacteriales</taxon>
        <taxon>Nocardiaceae</taxon>
        <taxon>Nocardia</taxon>
    </lineage>
</organism>
<gene>
    <name evidence="2" type="ORF">KHQ06_32465</name>
</gene>
<keyword evidence="3" id="KW-1185">Reference proteome</keyword>
<accession>A0ABX8CZE4</accession>
<sequence>MRLAADEYARVADAIAALAPGDWDRPTECTEWTVHQLVSHVVGMAAMAASPFESRRQMRIAATRPGGEAEMVDALTALQVREFSRYTPAELVAKVAAIGPKAAKGRRRTPGFLRRRPMGDQPVINGVAETWALGFLIDVILTRDPWMHRIDLSRATGRPLALTADHDGRIVDDVVREWAARHGKPYRLTLTGPAGGTWATPDGDGEAFELDAIEFCRAVSGRGTTPAPFGTQVPF</sequence>
<dbReference type="SUPFAM" id="SSF109854">
    <property type="entry name" value="DinB/YfiT-like putative metalloenzymes"/>
    <property type="match status" value="1"/>
</dbReference>
<dbReference type="InterPro" id="IPR017517">
    <property type="entry name" value="Maleyloyr_isom"/>
</dbReference>
<evidence type="ECO:0000259" key="1">
    <source>
        <dbReference type="Pfam" id="PF11716"/>
    </source>
</evidence>
<dbReference type="Gene3D" id="1.20.120.450">
    <property type="entry name" value="dinb family like domain"/>
    <property type="match status" value="1"/>
</dbReference>
<feature type="domain" description="Mycothiol-dependent maleylpyruvate isomerase metal-binding" evidence="1">
    <location>
        <begin position="5"/>
        <end position="152"/>
    </location>
</feature>
<evidence type="ECO:0000313" key="2">
    <source>
        <dbReference type="EMBL" id="QVI25278.1"/>
    </source>
</evidence>
<reference evidence="2 3" key="1">
    <citation type="submission" date="2021-04" db="EMBL/GenBank/DDBJ databases">
        <title>Nocardia tengchongensis.</title>
        <authorList>
            <person name="Zhuang k."/>
            <person name="Ran Y."/>
            <person name="Li W."/>
        </authorList>
    </citation>
    <scope>NUCLEOTIDE SEQUENCE [LARGE SCALE GENOMIC DNA]</scope>
    <source>
        <strain evidence="2 3">CFH S0057</strain>
    </source>
</reference>